<evidence type="ECO:0000313" key="4">
    <source>
        <dbReference type="Proteomes" id="UP000030661"/>
    </source>
</evidence>
<dbReference type="STRING" id="1499967.U27_03015"/>
<protein>
    <recommendedName>
        <fullName evidence="2">Microcin J25-processing protein McjB C-terminal domain-containing protein</fullName>
    </recommendedName>
</protein>
<feature type="transmembrane region" description="Helical" evidence="1">
    <location>
        <begin position="20"/>
        <end position="42"/>
    </location>
</feature>
<sequence>MKDLASYLKIFNKFRHFESFRDVCLFFQIPLLWIALPCLLLLRLQTVLRLLTPRRQSLVREAVARDRYQKILHFAHYWLRWKWIAVYNTCLKKSLLLYYFLNREGIPAQICFGIKKNEGNLNGHSWIETPSFIPSPPDYNNDFIKIYTYPEMPVEIFSTSKNSLSS</sequence>
<name>A0A081BUP8_VECG1</name>
<organism evidence="3 4">
    <name type="scientific">Vecturithrix granuli</name>
    <dbReference type="NCBI Taxonomy" id="1499967"/>
    <lineage>
        <taxon>Bacteria</taxon>
        <taxon>Candidatus Moduliflexota</taxon>
        <taxon>Candidatus Vecturitrichia</taxon>
        <taxon>Candidatus Vecturitrichales</taxon>
        <taxon>Candidatus Vecturitrichaceae</taxon>
        <taxon>Candidatus Vecturithrix</taxon>
    </lineage>
</organism>
<keyword evidence="4" id="KW-1185">Reference proteome</keyword>
<gene>
    <name evidence="3" type="ORF">U27_03015</name>
</gene>
<dbReference type="NCBIfam" id="NF033537">
    <property type="entry name" value="lasso_biosyn_B2"/>
    <property type="match status" value="1"/>
</dbReference>
<keyword evidence="1" id="KW-1133">Transmembrane helix</keyword>
<dbReference type="Pfam" id="PF13471">
    <property type="entry name" value="Transglut_core3"/>
    <property type="match status" value="1"/>
</dbReference>
<evidence type="ECO:0000313" key="3">
    <source>
        <dbReference type="EMBL" id="GAK56053.1"/>
    </source>
</evidence>
<proteinExistence type="predicted"/>
<accession>A0A081BUP8</accession>
<dbReference type="InterPro" id="IPR053521">
    <property type="entry name" value="McjB-like"/>
</dbReference>
<keyword evidence="1" id="KW-0472">Membrane</keyword>
<evidence type="ECO:0000259" key="2">
    <source>
        <dbReference type="Pfam" id="PF13471"/>
    </source>
</evidence>
<evidence type="ECO:0000256" key="1">
    <source>
        <dbReference type="SAM" id="Phobius"/>
    </source>
</evidence>
<feature type="domain" description="Microcin J25-processing protein McjB C-terminal" evidence="2">
    <location>
        <begin position="33"/>
        <end position="129"/>
    </location>
</feature>
<dbReference type="InterPro" id="IPR032708">
    <property type="entry name" value="McjB_C"/>
</dbReference>
<keyword evidence="1" id="KW-0812">Transmembrane</keyword>
<dbReference type="Proteomes" id="UP000030661">
    <property type="component" value="Unassembled WGS sequence"/>
</dbReference>
<dbReference type="AlphaFoldDB" id="A0A081BUP8"/>
<reference evidence="3 4" key="1">
    <citation type="journal article" date="2015" name="PeerJ">
        <title>First genomic representation of candidate bacterial phylum KSB3 points to enhanced environmental sensing as a trigger of wastewater bulking.</title>
        <authorList>
            <person name="Sekiguchi Y."/>
            <person name="Ohashi A."/>
            <person name="Parks D.H."/>
            <person name="Yamauchi T."/>
            <person name="Tyson G.W."/>
            <person name="Hugenholtz P."/>
        </authorList>
    </citation>
    <scope>NUCLEOTIDE SEQUENCE [LARGE SCALE GENOMIC DNA]</scope>
</reference>
<dbReference type="EMBL" id="DF820464">
    <property type="protein sequence ID" value="GAK56053.1"/>
    <property type="molecule type" value="Genomic_DNA"/>
</dbReference>
<dbReference type="HOGENOM" id="CLU_1599476_0_0_0"/>